<protein>
    <submittedName>
        <fullName evidence="1">Uncharacterized protein</fullName>
    </submittedName>
</protein>
<proteinExistence type="predicted"/>
<keyword evidence="2" id="KW-1185">Reference proteome</keyword>
<gene>
    <name evidence="1" type="ORF">SAMN05216480_10526</name>
</gene>
<accession>A0A1I7GKC9</accession>
<dbReference type="AlphaFoldDB" id="A0A1I7GKC9"/>
<name>A0A1I7GKC9_9FLAO</name>
<sequence length="196" mass="22520">MMKTNVRSFTDKELLDRVEAIGGKIPNRGKYLCIGVQSKEDQYNVFDDKFYLYDGCDFVMVSSGTTNAGSTALKTFDKYNLEGAAVWRTDQFVEDCFAPGLHKSKMKALRQHSPIEYYRDSNKDNRADQTGKLHKGIIWANMHGVSYDAESNIIKTNIGGWSFACQVWNNMPDYHNMIDLTWKRDLPIDYALLKEF</sequence>
<dbReference type="STRING" id="1224947.SAMN05216480_10526"/>
<evidence type="ECO:0000313" key="1">
    <source>
        <dbReference type="EMBL" id="SFU48893.1"/>
    </source>
</evidence>
<organism evidence="1 2">
    <name type="scientific">Pustulibacterium marinum</name>
    <dbReference type="NCBI Taxonomy" id="1224947"/>
    <lineage>
        <taxon>Bacteria</taxon>
        <taxon>Pseudomonadati</taxon>
        <taxon>Bacteroidota</taxon>
        <taxon>Flavobacteriia</taxon>
        <taxon>Flavobacteriales</taxon>
        <taxon>Flavobacteriaceae</taxon>
        <taxon>Pustulibacterium</taxon>
    </lineage>
</organism>
<dbReference type="EMBL" id="FPBK01000005">
    <property type="protein sequence ID" value="SFU48893.1"/>
    <property type="molecule type" value="Genomic_DNA"/>
</dbReference>
<reference evidence="1 2" key="1">
    <citation type="submission" date="2016-10" db="EMBL/GenBank/DDBJ databases">
        <authorList>
            <person name="de Groot N.N."/>
        </authorList>
    </citation>
    <scope>NUCLEOTIDE SEQUENCE [LARGE SCALE GENOMIC DNA]</scope>
    <source>
        <strain evidence="1 2">CGMCC 1.12333</strain>
    </source>
</reference>
<evidence type="ECO:0000313" key="2">
    <source>
        <dbReference type="Proteomes" id="UP000199138"/>
    </source>
</evidence>
<dbReference type="Proteomes" id="UP000199138">
    <property type="component" value="Unassembled WGS sequence"/>
</dbReference>